<keyword evidence="1" id="KW-1133">Transmembrane helix</keyword>
<dbReference type="AlphaFoldDB" id="W0JR99"/>
<dbReference type="OrthoDB" id="299397at2157"/>
<keyword evidence="1" id="KW-0472">Membrane</keyword>
<dbReference type="eggNOG" id="arCOG06206">
    <property type="taxonomic scope" value="Archaea"/>
</dbReference>
<dbReference type="Pfam" id="PF26047">
    <property type="entry name" value="DUF8015"/>
    <property type="match status" value="1"/>
</dbReference>
<dbReference type="InterPro" id="IPR058328">
    <property type="entry name" value="DUF8015"/>
</dbReference>
<dbReference type="EMBL" id="CP007055">
    <property type="protein sequence ID" value="AHF99512.1"/>
    <property type="molecule type" value="Genomic_DNA"/>
</dbReference>
<dbReference type="GeneID" id="25145290"/>
<feature type="transmembrane region" description="Helical" evidence="1">
    <location>
        <begin position="7"/>
        <end position="30"/>
    </location>
</feature>
<keyword evidence="3" id="KW-1185">Reference proteome</keyword>
<dbReference type="RefSeq" id="WP_049952754.1">
    <property type="nucleotide sequence ID" value="NZ_CP007055.1"/>
</dbReference>
<protein>
    <recommendedName>
        <fullName evidence="4">Cox cluster protein</fullName>
    </recommendedName>
</protein>
<dbReference type="Proteomes" id="UP000019024">
    <property type="component" value="Chromosome"/>
</dbReference>
<gene>
    <name evidence="2" type="ORF">HALLA_12650</name>
</gene>
<evidence type="ECO:0000313" key="3">
    <source>
        <dbReference type="Proteomes" id="UP000019024"/>
    </source>
</evidence>
<organism evidence="2 3">
    <name type="scientific">Halostagnicola larsenii XH-48</name>
    <dbReference type="NCBI Taxonomy" id="797299"/>
    <lineage>
        <taxon>Archaea</taxon>
        <taxon>Methanobacteriati</taxon>
        <taxon>Methanobacteriota</taxon>
        <taxon>Stenosarchaea group</taxon>
        <taxon>Halobacteria</taxon>
        <taxon>Halobacteriales</taxon>
        <taxon>Natrialbaceae</taxon>
        <taxon>Halostagnicola</taxon>
    </lineage>
</organism>
<evidence type="ECO:0000256" key="1">
    <source>
        <dbReference type="SAM" id="Phobius"/>
    </source>
</evidence>
<keyword evidence="1" id="KW-0812">Transmembrane</keyword>
<evidence type="ECO:0000313" key="2">
    <source>
        <dbReference type="EMBL" id="AHF99512.1"/>
    </source>
</evidence>
<sequence length="71" mass="7268">MTGYYDIVLALIPVALLGITVALTVVGLSITTAIPVGSVAAMTLIGHAMFVNGPIDSRDETGTTRPPINAD</sequence>
<evidence type="ECO:0008006" key="4">
    <source>
        <dbReference type="Google" id="ProtNLM"/>
    </source>
</evidence>
<dbReference type="HOGENOM" id="CLU_191916_0_0_2"/>
<name>W0JR99_9EURY</name>
<feature type="transmembrane region" description="Helical" evidence="1">
    <location>
        <begin position="36"/>
        <end position="55"/>
    </location>
</feature>
<accession>W0JR99</accession>
<reference evidence="2 3" key="1">
    <citation type="submission" date="2014-01" db="EMBL/GenBank/DDBJ databases">
        <authorList>
            <consortium name="DOE Joint Genome Institute"/>
            <person name="Anderson I."/>
            <person name="Huntemann M."/>
            <person name="Han J."/>
            <person name="Chen A."/>
            <person name="Kyrpides N."/>
            <person name="Mavromatis K."/>
            <person name="Markowitz V."/>
            <person name="Palaniappan K."/>
            <person name="Ivanova N."/>
            <person name="Schaumberg A."/>
            <person name="Pati A."/>
            <person name="Liolios K."/>
            <person name="Nordberg H.P."/>
            <person name="Cantor M.N."/>
            <person name="Hua S.X."/>
            <person name="Woyke T."/>
        </authorList>
    </citation>
    <scope>NUCLEOTIDE SEQUENCE [LARGE SCALE GENOMIC DNA]</scope>
    <source>
        <strain evidence="2 3">XH-48</strain>
    </source>
</reference>
<proteinExistence type="predicted"/>
<dbReference type="KEGG" id="hlr:HALLA_12650"/>